<dbReference type="Proteomes" id="UP000192418">
    <property type="component" value="Unassembled WGS sequence"/>
</dbReference>
<accession>A0A1W2BS02</accession>
<sequence length="130" mass="14505">MLFRLFLCFTLIPMIELYLLIQVGSVIGGFNTIVLVIISGFLGAWLARLEGLNTLMRVRANMQQGIMPTEDLLDGLIILIAGIVLITPGLMTDAMGLALLWPVSRNAFKRFLRKKFDELTANNTIDITHL</sequence>
<dbReference type="GO" id="GO:0016020">
    <property type="term" value="C:membrane"/>
    <property type="evidence" value="ECO:0007669"/>
    <property type="project" value="InterPro"/>
</dbReference>
<dbReference type="EMBL" id="FWXY01000009">
    <property type="protein sequence ID" value="SMC75661.1"/>
    <property type="molecule type" value="Genomic_DNA"/>
</dbReference>
<dbReference type="NCBIfam" id="NF008528">
    <property type="entry name" value="PRK11463.1-2"/>
    <property type="match status" value="1"/>
</dbReference>
<dbReference type="RefSeq" id="WP_084068894.1">
    <property type="nucleotide sequence ID" value="NZ_FWXY01000009.1"/>
</dbReference>
<keyword evidence="3" id="KW-1185">Reference proteome</keyword>
<dbReference type="AlphaFoldDB" id="A0A1W2BS02"/>
<dbReference type="InterPro" id="IPR007313">
    <property type="entry name" value="FxsA"/>
</dbReference>
<reference evidence="2 3" key="1">
    <citation type="submission" date="2017-04" db="EMBL/GenBank/DDBJ databases">
        <authorList>
            <person name="Afonso C.L."/>
            <person name="Miller P.J."/>
            <person name="Scott M.A."/>
            <person name="Spackman E."/>
            <person name="Goraichik I."/>
            <person name="Dimitrov K.M."/>
            <person name="Suarez D.L."/>
            <person name="Swayne D.E."/>
        </authorList>
    </citation>
    <scope>NUCLEOTIDE SEQUENCE [LARGE SCALE GENOMIC DNA]</scope>
    <source>
        <strain evidence="2 3">DSM 3385</strain>
    </source>
</reference>
<gene>
    <name evidence="2" type="ORF">SAMN02746065_10980</name>
</gene>
<dbReference type="OrthoDB" id="9792788at2"/>
<evidence type="ECO:0000313" key="2">
    <source>
        <dbReference type="EMBL" id="SMC75661.1"/>
    </source>
</evidence>
<dbReference type="PANTHER" id="PTHR35335:SF1">
    <property type="entry name" value="UPF0716 PROTEIN FXSA"/>
    <property type="match status" value="1"/>
</dbReference>
<organism evidence="2 3">
    <name type="scientific">Desulfocicer vacuolatum DSM 3385</name>
    <dbReference type="NCBI Taxonomy" id="1121400"/>
    <lineage>
        <taxon>Bacteria</taxon>
        <taxon>Pseudomonadati</taxon>
        <taxon>Thermodesulfobacteriota</taxon>
        <taxon>Desulfobacteria</taxon>
        <taxon>Desulfobacterales</taxon>
        <taxon>Desulfobacteraceae</taxon>
        <taxon>Desulfocicer</taxon>
    </lineage>
</organism>
<dbReference type="STRING" id="1121400.SAMN02746065_10980"/>
<evidence type="ECO:0000313" key="3">
    <source>
        <dbReference type="Proteomes" id="UP000192418"/>
    </source>
</evidence>
<dbReference type="PANTHER" id="PTHR35335">
    <property type="entry name" value="UPF0716 PROTEIN FXSA"/>
    <property type="match status" value="1"/>
</dbReference>
<evidence type="ECO:0000256" key="1">
    <source>
        <dbReference type="SAM" id="Phobius"/>
    </source>
</evidence>
<dbReference type="Pfam" id="PF04186">
    <property type="entry name" value="FxsA"/>
    <property type="match status" value="1"/>
</dbReference>
<keyword evidence="1" id="KW-0472">Membrane</keyword>
<proteinExistence type="predicted"/>
<protein>
    <submittedName>
        <fullName evidence="2">UPF0716 protein FxsA</fullName>
    </submittedName>
</protein>
<feature type="transmembrane region" description="Helical" evidence="1">
    <location>
        <begin position="20"/>
        <end position="47"/>
    </location>
</feature>
<name>A0A1W2BS02_9BACT</name>
<keyword evidence="1" id="KW-1133">Transmembrane helix</keyword>
<keyword evidence="1" id="KW-0812">Transmembrane</keyword>
<feature type="transmembrane region" description="Helical" evidence="1">
    <location>
        <begin position="76"/>
        <end position="103"/>
    </location>
</feature>